<dbReference type="STRING" id="317619.GCA_000332315_04180"/>
<name>A0A0M2PZH3_PROHO</name>
<dbReference type="eggNOG" id="COG1863">
    <property type="taxonomic scope" value="Bacteria"/>
</dbReference>
<dbReference type="Pfam" id="PF01899">
    <property type="entry name" value="MNHE"/>
    <property type="match status" value="1"/>
</dbReference>
<sequence>MISYLDLLLRLTIWFLLTADLSSPNIIIGFTVALLLPRTPALPSRWLDWLRVLGSILKAIPVAYLEALEIMVNPHDYEEITLEQVKPRRTPGLIFLDIFLITFTPKTIVVKYHERGWYEVHQITAAAPPHASNLPGRSLP</sequence>
<reference evidence="2" key="1">
    <citation type="submission" date="2012-04" db="EMBL/GenBank/DDBJ databases">
        <authorList>
            <person name="Borisov I.G."/>
            <person name="Ivanikova N.V."/>
            <person name="Pinevich A.V."/>
        </authorList>
    </citation>
    <scope>NUCLEOTIDE SEQUENCE</scope>
    <source>
        <strain evidence="2">CALU 1027</strain>
    </source>
</reference>
<proteinExistence type="predicted"/>
<protein>
    <submittedName>
        <fullName evidence="2">Cation:proton antiporter</fullName>
    </submittedName>
</protein>
<dbReference type="AlphaFoldDB" id="A0A0M2PZH3"/>
<feature type="transmembrane region" description="Helical" evidence="1">
    <location>
        <begin position="12"/>
        <end position="36"/>
    </location>
</feature>
<dbReference type="Proteomes" id="UP000034681">
    <property type="component" value="Unassembled WGS sequence"/>
</dbReference>
<dbReference type="EMBL" id="AJTX02000002">
    <property type="protein sequence ID" value="KKJ01560.1"/>
    <property type="molecule type" value="Genomic_DNA"/>
</dbReference>
<dbReference type="InterPro" id="IPR002758">
    <property type="entry name" value="Cation_antiport_E"/>
</dbReference>
<keyword evidence="3" id="KW-1185">Reference proteome</keyword>
<gene>
    <name evidence="2" type="ORF">PROH_04490</name>
</gene>
<keyword evidence="1" id="KW-0472">Membrane</keyword>
<evidence type="ECO:0000313" key="2">
    <source>
        <dbReference type="EMBL" id="KKJ01560.1"/>
    </source>
</evidence>
<accession>A0A0M2PZH3</accession>
<evidence type="ECO:0000313" key="3">
    <source>
        <dbReference type="Proteomes" id="UP000034681"/>
    </source>
</evidence>
<dbReference type="GO" id="GO:0008324">
    <property type="term" value="F:monoatomic cation transmembrane transporter activity"/>
    <property type="evidence" value="ECO:0007669"/>
    <property type="project" value="InterPro"/>
</dbReference>
<dbReference type="OrthoDB" id="464535at2"/>
<dbReference type="GO" id="GO:0016020">
    <property type="term" value="C:membrane"/>
    <property type="evidence" value="ECO:0007669"/>
    <property type="project" value="InterPro"/>
</dbReference>
<evidence type="ECO:0000256" key="1">
    <source>
        <dbReference type="SAM" id="Phobius"/>
    </source>
</evidence>
<dbReference type="RefSeq" id="WP_016925173.1">
    <property type="nucleotide sequence ID" value="NZ_KB235941.1"/>
</dbReference>
<keyword evidence="1" id="KW-1133">Transmembrane helix</keyword>
<organism evidence="2 3">
    <name type="scientific">Prochlorothrix hollandica PCC 9006 = CALU 1027</name>
    <dbReference type="NCBI Taxonomy" id="317619"/>
    <lineage>
        <taxon>Bacteria</taxon>
        <taxon>Bacillati</taxon>
        <taxon>Cyanobacteriota</taxon>
        <taxon>Cyanophyceae</taxon>
        <taxon>Prochlorotrichales</taxon>
        <taxon>Prochlorotrichaceae</taxon>
        <taxon>Prochlorothrix</taxon>
    </lineage>
</organism>
<keyword evidence="1" id="KW-0812">Transmembrane</keyword>
<comment type="caution">
    <text evidence="2">The sequence shown here is derived from an EMBL/GenBank/DDBJ whole genome shotgun (WGS) entry which is preliminary data.</text>
</comment>